<evidence type="ECO:0000256" key="1">
    <source>
        <dbReference type="ARBA" id="ARBA00005564"/>
    </source>
</evidence>
<dbReference type="SUPFAM" id="SSF50974">
    <property type="entry name" value="Nitrous oxide reductase, N-terminal domain"/>
    <property type="match status" value="1"/>
</dbReference>
<dbReference type="EMBL" id="JAPDNT010000012">
    <property type="protein sequence ID" value="MCW3475845.1"/>
    <property type="molecule type" value="Genomic_DNA"/>
</dbReference>
<keyword evidence="2" id="KW-0313">Glucose metabolism</keyword>
<evidence type="ECO:0000313" key="3">
    <source>
        <dbReference type="EMBL" id="MCW3475845.1"/>
    </source>
</evidence>
<dbReference type="InterPro" id="IPR011045">
    <property type="entry name" value="N2O_reductase_N"/>
</dbReference>
<proteinExistence type="inferred from homology"/>
<protein>
    <submittedName>
        <fullName evidence="3">Lactonase family protein</fullName>
    </submittedName>
</protein>
<dbReference type="Proteomes" id="UP001165679">
    <property type="component" value="Unassembled WGS sequence"/>
</dbReference>
<organism evidence="3 4">
    <name type="scientific">Limobrevibacterium gyesilva</name>
    <dbReference type="NCBI Taxonomy" id="2991712"/>
    <lineage>
        <taxon>Bacteria</taxon>
        <taxon>Pseudomonadati</taxon>
        <taxon>Pseudomonadota</taxon>
        <taxon>Alphaproteobacteria</taxon>
        <taxon>Acetobacterales</taxon>
        <taxon>Acetobacteraceae</taxon>
        <taxon>Limobrevibacterium</taxon>
    </lineage>
</organism>
<dbReference type="GO" id="GO:0017057">
    <property type="term" value="F:6-phosphogluconolactonase activity"/>
    <property type="evidence" value="ECO:0007669"/>
    <property type="project" value="TreeGrafter"/>
</dbReference>
<accession>A0AA41YN97</accession>
<dbReference type="PANTHER" id="PTHR30344:SF1">
    <property type="entry name" value="6-PHOSPHOGLUCONOLACTONASE"/>
    <property type="match status" value="1"/>
</dbReference>
<comment type="caution">
    <text evidence="3">The sequence shown here is derived from an EMBL/GenBank/DDBJ whole genome shotgun (WGS) entry which is preliminary data.</text>
</comment>
<evidence type="ECO:0000313" key="4">
    <source>
        <dbReference type="Proteomes" id="UP001165679"/>
    </source>
</evidence>
<reference evidence="3" key="2">
    <citation type="submission" date="2022-10" db="EMBL/GenBank/DDBJ databases">
        <authorList>
            <person name="Trinh H.N."/>
        </authorList>
    </citation>
    <scope>NUCLEOTIDE SEQUENCE</scope>
    <source>
        <strain evidence="3">RN2-1</strain>
    </source>
</reference>
<sequence>MPSAGTAPTIVYVACAEDREIAVLMLDPGTGALRELARTPVPGTNEPSPGSLPLALSADRRFLYAALRSPPFPVSSYAIDPVSGLLRHLGSAALPDSMAYLATDATGRHLFSASYGGSKLAVNAIDADGVARDATQVLATPPKAHSVRPDPANRFVYAACLGGDVVLAQSFDAATGRMDTTPRPVAATRPDAGPRHFVFARGGALLYVINELDGSINTYARDAETGALTELQSISMLPPGVTGRVAAADIHLTPDGRFLYGSDRTTNTLAGFRVDPATGLLSLATRVASEPTPRGFAIDPAGRFLLCAGLASGRVGIYAIDGATGALERVGAQRVGGQPNWIEIIRLA</sequence>
<dbReference type="GO" id="GO:0005829">
    <property type="term" value="C:cytosol"/>
    <property type="evidence" value="ECO:0007669"/>
    <property type="project" value="TreeGrafter"/>
</dbReference>
<keyword evidence="2" id="KW-0119">Carbohydrate metabolism</keyword>
<comment type="similarity">
    <text evidence="1">Belongs to the cycloisomerase 2 family.</text>
</comment>
<name>A0AA41YN97_9PROT</name>
<keyword evidence="4" id="KW-1185">Reference proteome</keyword>
<dbReference type="PANTHER" id="PTHR30344">
    <property type="entry name" value="6-PHOSPHOGLUCONOLACTONASE-RELATED"/>
    <property type="match status" value="1"/>
</dbReference>
<dbReference type="AlphaFoldDB" id="A0AA41YN97"/>
<dbReference type="GO" id="GO:0006006">
    <property type="term" value="P:glucose metabolic process"/>
    <property type="evidence" value="ECO:0007669"/>
    <property type="project" value="UniProtKB-KW"/>
</dbReference>
<dbReference type="RefSeq" id="WP_264714574.1">
    <property type="nucleotide sequence ID" value="NZ_JAPDNT010000012.1"/>
</dbReference>
<dbReference type="InterPro" id="IPR050282">
    <property type="entry name" value="Cycloisomerase_2"/>
</dbReference>
<dbReference type="InterPro" id="IPR019405">
    <property type="entry name" value="Lactonase_7-beta_prop"/>
</dbReference>
<reference evidence="3" key="1">
    <citation type="submission" date="2022-09" db="EMBL/GenBank/DDBJ databases">
        <title>Rhodovastum sp. nov. RN2-1 isolated from soil in Seongnam, South Korea.</title>
        <authorList>
            <person name="Le N.T."/>
        </authorList>
    </citation>
    <scope>NUCLEOTIDE SEQUENCE</scope>
    <source>
        <strain evidence="3">RN2-1</strain>
    </source>
</reference>
<gene>
    <name evidence="3" type="ORF">OL599_14795</name>
</gene>
<dbReference type="Gene3D" id="2.130.10.10">
    <property type="entry name" value="YVTN repeat-like/Quinoprotein amine dehydrogenase"/>
    <property type="match status" value="1"/>
</dbReference>
<evidence type="ECO:0000256" key="2">
    <source>
        <dbReference type="ARBA" id="ARBA00022526"/>
    </source>
</evidence>
<dbReference type="InterPro" id="IPR015943">
    <property type="entry name" value="WD40/YVTN_repeat-like_dom_sf"/>
</dbReference>
<dbReference type="Pfam" id="PF10282">
    <property type="entry name" value="Lactonase"/>
    <property type="match status" value="1"/>
</dbReference>